<dbReference type="Pfam" id="PF13491">
    <property type="entry name" value="FtsK_4TM"/>
    <property type="match status" value="1"/>
</dbReference>
<feature type="compositionally biased region" description="Basic and acidic residues" evidence="6">
    <location>
        <begin position="167"/>
        <end position="189"/>
    </location>
</feature>
<evidence type="ECO:0000313" key="9">
    <source>
        <dbReference type="EMBL" id="MVI57537.1"/>
    </source>
</evidence>
<gene>
    <name evidence="9" type="ORF">GO793_16990</name>
</gene>
<evidence type="ECO:0000256" key="4">
    <source>
        <dbReference type="ARBA" id="ARBA00022989"/>
    </source>
</evidence>
<dbReference type="Proteomes" id="UP000433366">
    <property type="component" value="Unassembled WGS sequence"/>
</dbReference>
<organism evidence="9 10">
    <name type="scientific">Staphylococcus aureus</name>
    <dbReference type="NCBI Taxonomy" id="1280"/>
    <lineage>
        <taxon>Bacteria</taxon>
        <taxon>Bacillati</taxon>
        <taxon>Bacillota</taxon>
        <taxon>Bacilli</taxon>
        <taxon>Bacillales</taxon>
        <taxon>Staphylococcaceae</taxon>
        <taxon>Staphylococcus</taxon>
    </lineage>
</organism>
<feature type="transmembrane region" description="Helical" evidence="7">
    <location>
        <begin position="55"/>
        <end position="73"/>
    </location>
</feature>
<keyword evidence="5 7" id="KW-0472">Membrane</keyword>
<dbReference type="AlphaFoldDB" id="A0A6B0BXF2"/>
<feature type="non-terminal residue" evidence="9">
    <location>
        <position position="223"/>
    </location>
</feature>
<feature type="transmembrane region" description="Helical" evidence="7">
    <location>
        <begin position="25"/>
        <end position="43"/>
    </location>
</feature>
<feature type="compositionally biased region" description="Basic and acidic residues" evidence="6">
    <location>
        <begin position="205"/>
        <end position="223"/>
    </location>
</feature>
<name>A0A6B0BXF2_STAAU</name>
<keyword evidence="4 7" id="KW-1133">Transmembrane helix</keyword>
<dbReference type="InterPro" id="IPR025199">
    <property type="entry name" value="FtsK_4TM"/>
</dbReference>
<evidence type="ECO:0000256" key="3">
    <source>
        <dbReference type="ARBA" id="ARBA00022692"/>
    </source>
</evidence>
<evidence type="ECO:0000256" key="6">
    <source>
        <dbReference type="SAM" id="MobiDB-lite"/>
    </source>
</evidence>
<feature type="domain" description="DNA translocase FtsK 4TM region" evidence="8">
    <location>
        <begin position="8"/>
        <end position="143"/>
    </location>
</feature>
<proteinExistence type="predicted"/>
<keyword evidence="2" id="KW-1003">Cell membrane</keyword>
<feature type="transmembrane region" description="Helical" evidence="7">
    <location>
        <begin position="116"/>
        <end position="137"/>
    </location>
</feature>
<keyword evidence="9" id="KW-0131">Cell cycle</keyword>
<dbReference type="EMBL" id="WPRH01000950">
    <property type="protein sequence ID" value="MVI57537.1"/>
    <property type="molecule type" value="Genomic_DNA"/>
</dbReference>
<comment type="subcellular location">
    <subcellularLocation>
        <location evidence="1">Cell membrane</location>
        <topology evidence="1">Multi-pass membrane protein</topology>
    </subcellularLocation>
</comment>
<keyword evidence="9" id="KW-0132">Cell division</keyword>
<accession>A0A6B0BXF2</accession>
<evidence type="ECO:0000313" key="10">
    <source>
        <dbReference type="Proteomes" id="UP000433366"/>
    </source>
</evidence>
<evidence type="ECO:0000256" key="5">
    <source>
        <dbReference type="ARBA" id="ARBA00023136"/>
    </source>
</evidence>
<protein>
    <submittedName>
        <fullName evidence="9">Cell division protein FtsK</fullName>
    </submittedName>
</protein>
<dbReference type="GO" id="GO:0005886">
    <property type="term" value="C:plasma membrane"/>
    <property type="evidence" value="ECO:0007669"/>
    <property type="project" value="UniProtKB-SubCell"/>
</dbReference>
<sequence length="223" mass="25584">MVLGVFQLGIIGRLIDSFFNYLFGYSRYLTYILVLLATGFITYSKRIPKTRRTAGSIVLQIALLFVSQLAFHFNSGIKAEREPVLSYVYQSYQHSHFPNFGGGVLGFYLLELSVPLISLFGVCIITILLLCSSVILLTNHQHRDVAKVALENIKAWFGSFNEKMSERNQEKQLKREEKARLKEEQKARQNEQPQIKDVSDFTEVPQERDIPIYGHTENESKSQ</sequence>
<comment type="caution">
    <text evidence="9">The sequence shown here is derived from an EMBL/GenBank/DDBJ whole genome shotgun (WGS) entry which is preliminary data.</text>
</comment>
<reference evidence="9 10" key="1">
    <citation type="submission" date="2019-11" db="EMBL/GenBank/DDBJ databases">
        <title>Implementation of targeted gown and glove precautions to prevent Staphylococcus aureus acquisition in community-based nursing homes.</title>
        <authorList>
            <person name="Stine O.C."/>
        </authorList>
    </citation>
    <scope>NUCLEOTIDE SEQUENCE [LARGE SCALE GENOMIC DNA]</scope>
    <source>
        <strain evidence="9 10">S_4031.LGMP.AI</strain>
    </source>
</reference>
<evidence type="ECO:0000256" key="1">
    <source>
        <dbReference type="ARBA" id="ARBA00004651"/>
    </source>
</evidence>
<evidence type="ECO:0000256" key="7">
    <source>
        <dbReference type="SAM" id="Phobius"/>
    </source>
</evidence>
<evidence type="ECO:0000256" key="2">
    <source>
        <dbReference type="ARBA" id="ARBA00022475"/>
    </source>
</evidence>
<dbReference type="GO" id="GO:0051301">
    <property type="term" value="P:cell division"/>
    <property type="evidence" value="ECO:0007669"/>
    <property type="project" value="UniProtKB-KW"/>
</dbReference>
<feature type="region of interest" description="Disordered" evidence="6">
    <location>
        <begin position="167"/>
        <end position="223"/>
    </location>
</feature>
<evidence type="ECO:0000259" key="8">
    <source>
        <dbReference type="Pfam" id="PF13491"/>
    </source>
</evidence>
<keyword evidence="3 7" id="KW-0812">Transmembrane</keyword>